<gene>
    <name evidence="1" type="ORF">M427DRAFT_355446</name>
</gene>
<evidence type="ECO:0000313" key="1">
    <source>
        <dbReference type="EMBL" id="KXS14180.1"/>
    </source>
</evidence>
<dbReference type="AlphaFoldDB" id="A0A139ABP0"/>
<organism evidence="1 2">
    <name type="scientific">Gonapodya prolifera (strain JEL478)</name>
    <name type="common">Monoblepharis prolifera</name>
    <dbReference type="NCBI Taxonomy" id="1344416"/>
    <lineage>
        <taxon>Eukaryota</taxon>
        <taxon>Fungi</taxon>
        <taxon>Fungi incertae sedis</taxon>
        <taxon>Chytridiomycota</taxon>
        <taxon>Chytridiomycota incertae sedis</taxon>
        <taxon>Monoblepharidomycetes</taxon>
        <taxon>Monoblepharidales</taxon>
        <taxon>Gonapodyaceae</taxon>
        <taxon>Gonapodya</taxon>
    </lineage>
</organism>
<dbReference type="Proteomes" id="UP000070544">
    <property type="component" value="Unassembled WGS sequence"/>
</dbReference>
<reference evidence="1 2" key="1">
    <citation type="journal article" date="2015" name="Genome Biol. Evol.">
        <title>Phylogenomic analyses indicate that early fungi evolved digesting cell walls of algal ancestors of land plants.</title>
        <authorList>
            <person name="Chang Y."/>
            <person name="Wang S."/>
            <person name="Sekimoto S."/>
            <person name="Aerts A.L."/>
            <person name="Choi C."/>
            <person name="Clum A."/>
            <person name="LaButti K.M."/>
            <person name="Lindquist E.A."/>
            <person name="Yee Ngan C."/>
            <person name="Ohm R.A."/>
            <person name="Salamov A.A."/>
            <person name="Grigoriev I.V."/>
            <person name="Spatafora J.W."/>
            <person name="Berbee M.L."/>
        </authorList>
    </citation>
    <scope>NUCLEOTIDE SEQUENCE [LARGE SCALE GENOMIC DNA]</scope>
    <source>
        <strain evidence="1 2">JEL478</strain>
    </source>
</reference>
<keyword evidence="2" id="KW-1185">Reference proteome</keyword>
<accession>A0A139ABP0</accession>
<evidence type="ECO:0000313" key="2">
    <source>
        <dbReference type="Proteomes" id="UP000070544"/>
    </source>
</evidence>
<dbReference type="EMBL" id="KQ965771">
    <property type="protein sequence ID" value="KXS14180.1"/>
    <property type="molecule type" value="Genomic_DNA"/>
</dbReference>
<sequence>MSCKSEMLTVDASTGKVYETTMERWNNNPRTFDDRRLDLLESTTHQRNQSIERLPVREENEYAVRISFGSVSIGENGQQVGDQRRGSWKESTFYPAQIAGEQDRCARWQKRRVRSWRARADARRCRICCQSFDASSCHVHPRALFSGPHNPGLRPRCPRA</sequence>
<protein>
    <submittedName>
        <fullName evidence="1">Uncharacterized protein</fullName>
    </submittedName>
</protein>
<proteinExistence type="predicted"/>
<name>A0A139ABP0_GONPJ</name>